<organism evidence="2 3">
    <name type="scientific">Alternaria panax</name>
    <dbReference type="NCBI Taxonomy" id="48097"/>
    <lineage>
        <taxon>Eukaryota</taxon>
        <taxon>Fungi</taxon>
        <taxon>Dikarya</taxon>
        <taxon>Ascomycota</taxon>
        <taxon>Pezizomycotina</taxon>
        <taxon>Dothideomycetes</taxon>
        <taxon>Pleosporomycetidae</taxon>
        <taxon>Pleosporales</taxon>
        <taxon>Pleosporineae</taxon>
        <taxon>Pleosporaceae</taxon>
        <taxon>Alternaria</taxon>
        <taxon>Alternaria sect. Panax</taxon>
    </lineage>
</organism>
<feature type="region of interest" description="Disordered" evidence="1">
    <location>
        <begin position="1"/>
        <end position="63"/>
    </location>
</feature>
<evidence type="ECO:0000313" key="3">
    <source>
        <dbReference type="Proteomes" id="UP001199106"/>
    </source>
</evidence>
<protein>
    <submittedName>
        <fullName evidence="2">Uncharacterized protein</fullName>
    </submittedName>
</protein>
<accession>A0AAD4FFN1</accession>
<sequence length="311" mass="36322">MAQPPLTDPSEYSQSSESVKTEPPLANLSKHPHPNQSPPPIFTRPPLIEYSPPGPPPRNFRPNQREKKILNQRRECRAHYHPMYIFPAQRLQCLRDWYQDDWYRSIIAARGSVAQHVADMYLDREMTNRQEAVFLELTERGEVEPIMLQGGYYDENDMWIEHSSKETVAEEESVYSRIVALYRERQIYIQEAGVRRLGVWSDWWAEKMKPRRLRNRRVVVACEATILFLPDDYYKRKVEFATEVYGMLEKAGDAARARMVVDDLGNLFPWSREDVCARLMYAVVSYEGLERELTACLRMEGAVSRTSSLGR</sequence>
<dbReference type="EMBL" id="JAANER010000006">
    <property type="protein sequence ID" value="KAG9188073.1"/>
    <property type="molecule type" value="Genomic_DNA"/>
</dbReference>
<comment type="caution">
    <text evidence="2">The sequence shown here is derived from an EMBL/GenBank/DDBJ whole genome shotgun (WGS) entry which is preliminary data.</text>
</comment>
<dbReference type="AlphaFoldDB" id="A0AAD4FFN1"/>
<evidence type="ECO:0000256" key="1">
    <source>
        <dbReference type="SAM" id="MobiDB-lite"/>
    </source>
</evidence>
<proteinExistence type="predicted"/>
<gene>
    <name evidence="2" type="ORF">G6011_01996</name>
</gene>
<reference evidence="2" key="1">
    <citation type="submission" date="2021-07" db="EMBL/GenBank/DDBJ databases">
        <title>Genome Resource of American Ginseng Black Spot Pathogen Alternaria panax.</title>
        <authorList>
            <person name="Qiu C."/>
            <person name="Wang W."/>
            <person name="Liu Z."/>
        </authorList>
    </citation>
    <scope>NUCLEOTIDE SEQUENCE</scope>
    <source>
        <strain evidence="2">BNCC115425</strain>
    </source>
</reference>
<dbReference type="Proteomes" id="UP001199106">
    <property type="component" value="Unassembled WGS sequence"/>
</dbReference>
<keyword evidence="3" id="KW-1185">Reference proteome</keyword>
<evidence type="ECO:0000313" key="2">
    <source>
        <dbReference type="EMBL" id="KAG9188073.1"/>
    </source>
</evidence>
<name>A0AAD4FFN1_9PLEO</name>